<accession>A0A1M5T0Y5</accession>
<organism evidence="1 2">
    <name type="scientific">Bradyrhizobium erythrophlei</name>
    <dbReference type="NCBI Taxonomy" id="1437360"/>
    <lineage>
        <taxon>Bacteria</taxon>
        <taxon>Pseudomonadati</taxon>
        <taxon>Pseudomonadota</taxon>
        <taxon>Alphaproteobacteria</taxon>
        <taxon>Hyphomicrobiales</taxon>
        <taxon>Nitrobacteraceae</taxon>
        <taxon>Bradyrhizobium</taxon>
    </lineage>
</organism>
<dbReference type="OrthoDB" id="7960860at2"/>
<reference evidence="1 2" key="1">
    <citation type="submission" date="2016-11" db="EMBL/GenBank/DDBJ databases">
        <authorList>
            <person name="Jaros S."/>
            <person name="Januszkiewicz K."/>
            <person name="Wedrychowicz H."/>
        </authorList>
    </citation>
    <scope>NUCLEOTIDE SEQUENCE [LARGE SCALE GENOMIC DNA]</scope>
    <source>
        <strain evidence="1 2">GAS242</strain>
    </source>
</reference>
<sequence>MFIPISMIVLGTQLVITVADGVPKYDIARGCRLDNTQAFDLNTGQNETVKKCVADEQGAMAQLQTQWSQFRESDRAQCSVDANIGGTPSYVELLTCLQAAKLARQLPQ</sequence>
<name>A0A1M5T0Y5_9BRAD</name>
<evidence type="ECO:0000313" key="1">
    <source>
        <dbReference type="EMBL" id="SHH44290.1"/>
    </source>
</evidence>
<dbReference type="Proteomes" id="UP000190675">
    <property type="component" value="Chromosome I"/>
</dbReference>
<dbReference type="AlphaFoldDB" id="A0A1M5T0Y5"/>
<dbReference type="EMBL" id="LT670818">
    <property type="protein sequence ID" value="SHH44290.1"/>
    <property type="molecule type" value="Genomic_DNA"/>
</dbReference>
<proteinExistence type="predicted"/>
<dbReference type="RefSeq" id="WP_154073652.1">
    <property type="nucleotide sequence ID" value="NZ_LT670818.1"/>
</dbReference>
<evidence type="ECO:0000313" key="2">
    <source>
        <dbReference type="Proteomes" id="UP000190675"/>
    </source>
</evidence>
<protein>
    <submittedName>
        <fullName evidence="1">Uncharacterized protein</fullName>
    </submittedName>
</protein>
<gene>
    <name evidence="1" type="ORF">SAMN05444169_7492</name>
</gene>